<name>A0AAD5WFT7_PARTN</name>
<comment type="caution">
    <text evidence="1">The sequence shown here is derived from an EMBL/GenBank/DDBJ whole genome shotgun (WGS) entry which is preliminary data.</text>
</comment>
<dbReference type="EMBL" id="JAHQIW010006222">
    <property type="protein sequence ID" value="KAJ1368542.1"/>
    <property type="molecule type" value="Genomic_DNA"/>
</dbReference>
<evidence type="ECO:0000313" key="1">
    <source>
        <dbReference type="EMBL" id="KAJ1368542.1"/>
    </source>
</evidence>
<proteinExistence type="predicted"/>
<sequence length="92" mass="10753">MHARDEDGGGYHWEAEDDHVCGSLMDGYNHLHASKQDVKKRNDHCHSLIKVYADLKRLTKRHKQLIAISVELLSTRYIIYRSVGRRVIRGRQ</sequence>
<accession>A0AAD5WFT7</accession>
<reference evidence="1" key="1">
    <citation type="submission" date="2021-06" db="EMBL/GenBank/DDBJ databases">
        <title>Parelaphostrongylus tenuis whole genome reference sequence.</title>
        <authorList>
            <person name="Garwood T.J."/>
            <person name="Larsen P.A."/>
            <person name="Fountain-Jones N.M."/>
            <person name="Garbe J.R."/>
            <person name="Macchietto M.G."/>
            <person name="Kania S.A."/>
            <person name="Gerhold R.W."/>
            <person name="Richards J.E."/>
            <person name="Wolf T.M."/>
        </authorList>
    </citation>
    <scope>NUCLEOTIDE SEQUENCE</scope>
    <source>
        <strain evidence="1">MNPRO001-30</strain>
        <tissue evidence="1">Meninges</tissue>
    </source>
</reference>
<keyword evidence="2" id="KW-1185">Reference proteome</keyword>
<dbReference type="AlphaFoldDB" id="A0AAD5WFT7"/>
<gene>
    <name evidence="1" type="ORF">KIN20_029695</name>
</gene>
<protein>
    <submittedName>
        <fullName evidence="1">Uncharacterized protein</fullName>
    </submittedName>
</protein>
<organism evidence="1 2">
    <name type="scientific">Parelaphostrongylus tenuis</name>
    <name type="common">Meningeal worm</name>
    <dbReference type="NCBI Taxonomy" id="148309"/>
    <lineage>
        <taxon>Eukaryota</taxon>
        <taxon>Metazoa</taxon>
        <taxon>Ecdysozoa</taxon>
        <taxon>Nematoda</taxon>
        <taxon>Chromadorea</taxon>
        <taxon>Rhabditida</taxon>
        <taxon>Rhabditina</taxon>
        <taxon>Rhabditomorpha</taxon>
        <taxon>Strongyloidea</taxon>
        <taxon>Metastrongylidae</taxon>
        <taxon>Parelaphostrongylus</taxon>
    </lineage>
</organism>
<evidence type="ECO:0000313" key="2">
    <source>
        <dbReference type="Proteomes" id="UP001196413"/>
    </source>
</evidence>
<dbReference type="Proteomes" id="UP001196413">
    <property type="component" value="Unassembled WGS sequence"/>
</dbReference>